<evidence type="ECO:0000256" key="1">
    <source>
        <dbReference type="ARBA" id="ARBA00006518"/>
    </source>
</evidence>
<dbReference type="PANTHER" id="PTHR16092:SF14">
    <property type="entry name" value="EXOCYST COMPLEX COMPONENT 1 ISOFORM X1"/>
    <property type="match status" value="1"/>
</dbReference>
<evidence type="ECO:0000256" key="3">
    <source>
        <dbReference type="ARBA" id="ARBA00022483"/>
    </source>
</evidence>
<feature type="region of interest" description="Disordered" evidence="5">
    <location>
        <begin position="318"/>
        <end position="337"/>
    </location>
</feature>
<evidence type="ECO:0000256" key="2">
    <source>
        <dbReference type="ARBA" id="ARBA00022448"/>
    </source>
</evidence>
<comment type="caution">
    <text evidence="7">The sequence shown here is derived from an EMBL/GenBank/DDBJ whole genome shotgun (WGS) entry which is preliminary data.</text>
</comment>
<feature type="compositionally biased region" description="Polar residues" evidence="5">
    <location>
        <begin position="227"/>
        <end position="254"/>
    </location>
</feature>
<feature type="compositionally biased region" description="Polar residues" evidence="5">
    <location>
        <begin position="23"/>
        <end position="42"/>
    </location>
</feature>
<dbReference type="Gene3D" id="2.30.29.90">
    <property type="match status" value="1"/>
</dbReference>
<dbReference type="InterPro" id="IPR028258">
    <property type="entry name" value="Sec3-PIP2_bind"/>
</dbReference>
<evidence type="ECO:0000259" key="6">
    <source>
        <dbReference type="SMART" id="SM01313"/>
    </source>
</evidence>
<gene>
    <name evidence="7" type="ORF">Amon01_000141700</name>
</gene>
<feature type="compositionally biased region" description="Basic and acidic residues" evidence="5">
    <location>
        <begin position="286"/>
        <end position="297"/>
    </location>
</feature>
<dbReference type="SMART" id="SM01313">
    <property type="entry name" value="Sec3-PIP2_bind"/>
    <property type="match status" value="1"/>
</dbReference>
<dbReference type="Pfam" id="PF20654">
    <property type="entry name" value="Sec3_C-term"/>
    <property type="match status" value="1"/>
</dbReference>
<name>A0A9W7DD63_AMBMO</name>
<evidence type="ECO:0000256" key="5">
    <source>
        <dbReference type="SAM" id="MobiDB-lite"/>
    </source>
</evidence>
<dbReference type="EMBL" id="BSXU01000439">
    <property type="protein sequence ID" value="GMG20688.1"/>
    <property type="molecule type" value="Genomic_DNA"/>
</dbReference>
<evidence type="ECO:0000256" key="4">
    <source>
        <dbReference type="ARBA" id="ARBA00023054"/>
    </source>
</evidence>
<feature type="region of interest" description="Disordered" evidence="5">
    <location>
        <begin position="1"/>
        <end position="42"/>
    </location>
</feature>
<dbReference type="Proteomes" id="UP001165063">
    <property type="component" value="Unassembled WGS sequence"/>
</dbReference>
<dbReference type="GO" id="GO:0006893">
    <property type="term" value="P:Golgi to plasma membrane transport"/>
    <property type="evidence" value="ECO:0007669"/>
    <property type="project" value="TreeGrafter"/>
</dbReference>
<feature type="domain" description="Exocyst complex component Sec3 PIP2-binding N-terminal" evidence="6">
    <location>
        <begin position="97"/>
        <end position="183"/>
    </location>
</feature>
<dbReference type="PANTHER" id="PTHR16092">
    <property type="entry name" value="SEC3/SYNTAXIN-RELATED"/>
    <property type="match status" value="1"/>
</dbReference>
<keyword evidence="8" id="KW-1185">Reference proteome</keyword>
<comment type="similarity">
    <text evidence="1">Belongs to the SEC3 family.</text>
</comment>
<reference evidence="7" key="1">
    <citation type="submission" date="2023-04" db="EMBL/GenBank/DDBJ databases">
        <title>Ambrosiozyma monospora NBRC 1965.</title>
        <authorList>
            <person name="Ichikawa N."/>
            <person name="Sato H."/>
            <person name="Tonouchi N."/>
        </authorList>
    </citation>
    <scope>NUCLEOTIDE SEQUENCE</scope>
    <source>
        <strain evidence="7">NBRC 1965</strain>
    </source>
</reference>
<accession>A0A9W7DD63</accession>
<dbReference type="GO" id="GO:0000145">
    <property type="term" value="C:exocyst"/>
    <property type="evidence" value="ECO:0007669"/>
    <property type="project" value="InterPro"/>
</dbReference>
<feature type="compositionally biased region" description="Polar residues" evidence="5">
    <location>
        <begin position="465"/>
        <end position="479"/>
    </location>
</feature>
<protein>
    <submittedName>
        <fullName evidence="7">Unnamed protein product</fullName>
    </submittedName>
</protein>
<organism evidence="7 8">
    <name type="scientific">Ambrosiozyma monospora</name>
    <name type="common">Yeast</name>
    <name type="synonym">Endomycopsis monosporus</name>
    <dbReference type="NCBI Taxonomy" id="43982"/>
    <lineage>
        <taxon>Eukaryota</taxon>
        <taxon>Fungi</taxon>
        <taxon>Dikarya</taxon>
        <taxon>Ascomycota</taxon>
        <taxon>Saccharomycotina</taxon>
        <taxon>Pichiomycetes</taxon>
        <taxon>Pichiales</taxon>
        <taxon>Pichiaceae</taxon>
        <taxon>Ambrosiozyma</taxon>
    </lineage>
</organism>
<feature type="compositionally biased region" description="Acidic residues" evidence="5">
    <location>
        <begin position="505"/>
        <end position="526"/>
    </location>
</feature>
<feature type="region of interest" description="Disordered" evidence="5">
    <location>
        <begin position="81"/>
        <end position="100"/>
    </location>
</feature>
<dbReference type="InterPro" id="IPR019160">
    <property type="entry name" value="Sec3_CC"/>
</dbReference>
<keyword evidence="4" id="KW-0175">Coiled coil</keyword>
<sequence>MNPGYPGQGPGARMPNQYGRPPTQRSPVQQQFRPGHRATNSADLAKQYERDIHQINKYLFRELGENGHRAERYIAHVRIIEDSKSPSSRPPPNSHPRNKKCRILILSVKQSGRVRIHKSRENPDGSIQIGRTWDFEELVRVELDEDIPTGFILEIGKNYYWETNSPKERRVWLTTVLEQYIKYFNGKRVPKLDNCSLQYFHLQVDPQAIQEAQPRRSIPSSSHSTSYDGSRTSFSSAPKTPTLPSTASSQSSPRLRQGSLPLGKQRMSGPSIPESVTSPRKGNFKLPEDNYNPDRAHQRNTSNKSIEKFMAMQSTTAALAEKEKHVKDEAEKREKEQAILERQRALERLDAEKKERVKREREKREQDIRERERLEHERLERQKHEREARERERAEAERSRAELLARKEREESERLKLQQVEAERQRQAQIERDNAEAAERERELEQRRLAQQSLGGSSVPDLLSAKSNTNSSGRQHSLASSVGSIKFVGHRRSMSEIEQITSSPSDEEFDGVGEDFMDDNYDDEEDKTSPLNLGAPKKSVLLPPTINVEESDTFSESVDETAQSRPHARSRAFSRIDTETKKQKDFYELFEEIGFDPATDDAASLEKKILRELERIQFQKINSLTEMTETMKGLTTSVTKALDDCNKIDPLISLYGVQLSGFKDDVEYIEKQGHGLQVETTNKKLLIQELNDILHSVDIPDSKLNVLLSSKVEVGLHNSEIESVLSELYVAIAKMRGTGDDDDQMGRMRALQEKKRKYEQTSKTFISNFKEQARRIFAVTCTSLNSKLGLLKSDGNTSKFIEETVLGKFSSLMSLCGIIAYVKQVSEVDYDEIIGIYQQSFKSFFDNYASVLLGKFDSQTFNLDLSSFSFDSPSKILIDKSSAKLGSSTKSKRHASNSHYDRLEELGLGSFNASTKTVAAKVLSSEEQMGVLLSSLIDDFFTLITLHQEFIIKLFSISSSPSAEFESIVKESIQTRISNFKERKAGTLFEAETDRDLSDKLFDVVDVIHSDSTKSITDKITTTVNRYVLQTPSLLMYSQSFSSTLGSTNQEYVFGKLVKLESRLNKIWGRWIEHQLTIISSTALSNTVLPCTKAFPALVRKVENIIEALSIDDYKELSSYKELATNYETIWNAINSILTNFESENPENFNVVRRGTDISTTTIARMNTAPENTESINNHLIFLINYKWLSDQIKDLDTLPSHMKGTVDELRSTELSHYCQLIAQTNTIGELVELLKHINELAKTRTNPSKTNAYSSTVVKKVLAKFQGDHLRETIKDLSSIVSKQIIGTCYSREGDFENEFSRKIGDEIEKDLFVSCLNSLSIIYTTNFSKLGSILKEYYDNVSNPADKSVITRYFNKEMTSI</sequence>
<dbReference type="Pfam" id="PF15277">
    <property type="entry name" value="Sec3-PIP2_bind"/>
    <property type="match status" value="1"/>
</dbReference>
<evidence type="ECO:0000313" key="7">
    <source>
        <dbReference type="EMBL" id="GMG20688.1"/>
    </source>
</evidence>
<feature type="region of interest" description="Disordered" evidence="5">
    <location>
        <begin position="348"/>
        <end position="479"/>
    </location>
</feature>
<dbReference type="Pfam" id="PF09763">
    <property type="entry name" value="Sec3_CC"/>
    <property type="match status" value="1"/>
</dbReference>
<feature type="region of interest" description="Disordered" evidence="5">
    <location>
        <begin position="210"/>
        <end position="302"/>
    </location>
</feature>
<feature type="compositionally biased region" description="Basic and acidic residues" evidence="5">
    <location>
        <begin position="320"/>
        <end position="337"/>
    </location>
</feature>
<proteinExistence type="inferred from homology"/>
<dbReference type="OrthoDB" id="27109at2759"/>
<keyword evidence="2" id="KW-0813">Transport</keyword>
<dbReference type="GO" id="GO:0006887">
    <property type="term" value="P:exocytosis"/>
    <property type="evidence" value="ECO:0007669"/>
    <property type="project" value="UniProtKB-KW"/>
</dbReference>
<keyword evidence="3" id="KW-0268">Exocytosis</keyword>
<dbReference type="InterPro" id="IPR048628">
    <property type="entry name" value="Sec3_C"/>
</dbReference>
<feature type="compositionally biased region" description="Basic and acidic residues" evidence="5">
    <location>
        <begin position="348"/>
        <end position="448"/>
    </location>
</feature>
<dbReference type="CDD" id="cd13315">
    <property type="entry name" value="PH_Sec3"/>
    <property type="match status" value="1"/>
</dbReference>
<feature type="compositionally biased region" description="Gly residues" evidence="5">
    <location>
        <begin position="1"/>
        <end position="10"/>
    </location>
</feature>
<feature type="compositionally biased region" description="Acidic residues" evidence="5">
    <location>
        <begin position="549"/>
        <end position="559"/>
    </location>
</feature>
<dbReference type="GO" id="GO:0005546">
    <property type="term" value="F:phosphatidylinositol-4,5-bisphosphate binding"/>
    <property type="evidence" value="ECO:0007669"/>
    <property type="project" value="TreeGrafter"/>
</dbReference>
<feature type="compositionally biased region" description="Low complexity" evidence="5">
    <location>
        <begin position="217"/>
        <end position="226"/>
    </location>
</feature>
<feature type="region of interest" description="Disordered" evidence="5">
    <location>
        <begin position="496"/>
        <end position="575"/>
    </location>
</feature>
<evidence type="ECO:0000313" key="8">
    <source>
        <dbReference type="Proteomes" id="UP001165063"/>
    </source>
</evidence>
<dbReference type="GO" id="GO:0005886">
    <property type="term" value="C:plasma membrane"/>
    <property type="evidence" value="ECO:0007669"/>
    <property type="project" value="TreeGrafter"/>
</dbReference>